<proteinExistence type="predicted"/>
<evidence type="ECO:0000313" key="3">
    <source>
        <dbReference type="Proteomes" id="UP000326452"/>
    </source>
</evidence>
<organism evidence="2 3">
    <name type="scientific">Pseudomonas fluorescens</name>
    <dbReference type="NCBI Taxonomy" id="294"/>
    <lineage>
        <taxon>Bacteria</taxon>
        <taxon>Pseudomonadati</taxon>
        <taxon>Pseudomonadota</taxon>
        <taxon>Gammaproteobacteria</taxon>
        <taxon>Pseudomonadales</taxon>
        <taxon>Pseudomonadaceae</taxon>
        <taxon>Pseudomonas</taxon>
    </lineage>
</organism>
<name>A0A5E7U8R2_PSEFL</name>
<feature type="signal peptide" evidence="1">
    <location>
        <begin position="1"/>
        <end position="25"/>
    </location>
</feature>
<feature type="chain" id="PRO_5023079719" evidence="1">
    <location>
        <begin position="26"/>
        <end position="112"/>
    </location>
</feature>
<sequence precursor="true">MNSTFHLQSIAIILLLSASPFFAVAEGDVTPATEPGTLPDMPTGCCLDWMPRQGESREQFRIRIEQQRESLEHSRNIDQRSGSFSLQSYSKSIDGYKSGINTYRQNFSAPSR</sequence>
<gene>
    <name evidence="2" type="ORF">PS941_03183</name>
</gene>
<dbReference type="Proteomes" id="UP000326452">
    <property type="component" value="Unassembled WGS sequence"/>
</dbReference>
<evidence type="ECO:0000256" key="1">
    <source>
        <dbReference type="SAM" id="SignalP"/>
    </source>
</evidence>
<dbReference type="EMBL" id="CABVJC010000005">
    <property type="protein sequence ID" value="VVQ06829.1"/>
    <property type="molecule type" value="Genomic_DNA"/>
</dbReference>
<evidence type="ECO:0000313" key="2">
    <source>
        <dbReference type="EMBL" id="VVQ06829.1"/>
    </source>
</evidence>
<accession>A0A5E7U8R2</accession>
<keyword evidence="1" id="KW-0732">Signal</keyword>
<dbReference type="RefSeq" id="WP_150693526.1">
    <property type="nucleotide sequence ID" value="NZ_CABVJC010000005.1"/>
</dbReference>
<dbReference type="AlphaFoldDB" id="A0A5E7U8R2"/>
<reference evidence="2 3" key="1">
    <citation type="submission" date="2019-09" db="EMBL/GenBank/DDBJ databases">
        <authorList>
            <person name="Chandra G."/>
            <person name="Truman W A."/>
        </authorList>
    </citation>
    <scope>NUCLEOTIDE SEQUENCE [LARGE SCALE GENOMIC DNA]</scope>
    <source>
        <strain evidence="2">PS941</strain>
    </source>
</reference>
<protein>
    <submittedName>
        <fullName evidence="2">Uncharacterized protein</fullName>
    </submittedName>
</protein>